<sequence>MTLIQTKGRILTLLKKEKILTLKYDVEPLNALHVKV</sequence>
<evidence type="ECO:0000313" key="1">
    <source>
        <dbReference type="EMBL" id="VDO62537.1"/>
    </source>
</evidence>
<protein>
    <submittedName>
        <fullName evidence="3">Transcriptional regulator</fullName>
    </submittedName>
</protein>
<reference evidence="3" key="1">
    <citation type="submission" date="2016-06" db="UniProtKB">
        <authorList>
            <consortium name="WormBaseParasite"/>
        </authorList>
    </citation>
    <scope>IDENTIFICATION</scope>
</reference>
<evidence type="ECO:0000313" key="3">
    <source>
        <dbReference type="WBParaSite" id="SCUD_0000057501-mRNA-1"/>
    </source>
</evidence>
<dbReference type="EMBL" id="UZAK01000398">
    <property type="protein sequence ID" value="VDO62537.1"/>
    <property type="molecule type" value="Genomic_DNA"/>
</dbReference>
<organism evidence="3">
    <name type="scientific">Schistosoma curassoni</name>
    <dbReference type="NCBI Taxonomy" id="6186"/>
    <lineage>
        <taxon>Eukaryota</taxon>
        <taxon>Metazoa</taxon>
        <taxon>Spiralia</taxon>
        <taxon>Lophotrochozoa</taxon>
        <taxon>Platyhelminthes</taxon>
        <taxon>Trematoda</taxon>
        <taxon>Digenea</taxon>
        <taxon>Strigeidida</taxon>
        <taxon>Schistosomatoidea</taxon>
        <taxon>Schistosomatidae</taxon>
        <taxon>Schistosoma</taxon>
    </lineage>
</organism>
<keyword evidence="2" id="KW-1185">Reference proteome</keyword>
<accession>A0A183JD16</accession>
<dbReference type="Proteomes" id="UP000279833">
    <property type="component" value="Unassembled WGS sequence"/>
</dbReference>
<dbReference type="WBParaSite" id="SCUD_0000057501-mRNA-1">
    <property type="protein sequence ID" value="SCUD_0000057501-mRNA-1"/>
    <property type="gene ID" value="SCUD_0000057501"/>
</dbReference>
<evidence type="ECO:0000313" key="2">
    <source>
        <dbReference type="Proteomes" id="UP000279833"/>
    </source>
</evidence>
<name>A0A183JD16_9TREM</name>
<gene>
    <name evidence="1" type="ORF">SCUD_LOCUS576</name>
</gene>
<reference evidence="1 2" key="2">
    <citation type="submission" date="2018-11" db="EMBL/GenBank/DDBJ databases">
        <authorList>
            <consortium name="Pathogen Informatics"/>
        </authorList>
    </citation>
    <scope>NUCLEOTIDE SEQUENCE [LARGE SCALE GENOMIC DNA]</scope>
    <source>
        <strain evidence="1">Dakar</strain>
        <strain evidence="2">Dakar, Senegal</strain>
    </source>
</reference>
<dbReference type="AlphaFoldDB" id="A0A183JD16"/>
<proteinExistence type="predicted"/>